<accession>A0ABV3X8A1</accession>
<evidence type="ECO:0000313" key="11">
    <source>
        <dbReference type="EMBL" id="MEX5286328.1"/>
    </source>
</evidence>
<dbReference type="PRINTS" id="PR00032">
    <property type="entry name" value="HTHARAC"/>
</dbReference>
<dbReference type="Gene3D" id="1.10.10.60">
    <property type="entry name" value="Homeodomain-like"/>
    <property type="match status" value="2"/>
</dbReference>
<dbReference type="EMBL" id="JARVLH010000011">
    <property type="protein sequence ID" value="MEX5286328.1"/>
    <property type="molecule type" value="Genomic_DNA"/>
</dbReference>
<dbReference type="Pfam" id="PF00072">
    <property type="entry name" value="Response_reg"/>
    <property type="match status" value="1"/>
</dbReference>
<keyword evidence="4" id="KW-0902">Two-component regulatory system</keyword>
<keyword evidence="12" id="KW-1185">Reference proteome</keyword>
<dbReference type="InterPro" id="IPR051552">
    <property type="entry name" value="HptR"/>
</dbReference>
<evidence type="ECO:0000256" key="3">
    <source>
        <dbReference type="ARBA" id="ARBA00022553"/>
    </source>
</evidence>
<evidence type="ECO:0000256" key="7">
    <source>
        <dbReference type="ARBA" id="ARBA00023163"/>
    </source>
</evidence>
<dbReference type="InterPro" id="IPR018062">
    <property type="entry name" value="HTH_AraC-typ_CS"/>
</dbReference>
<evidence type="ECO:0000259" key="10">
    <source>
        <dbReference type="PROSITE" id="PS50110"/>
    </source>
</evidence>
<reference evidence="11 12" key="1">
    <citation type="submission" date="2023-04" db="EMBL/GenBank/DDBJ databases">
        <title>Genome Sequence of Selenomonas sputigena ATCC 33150.</title>
        <authorList>
            <person name="Miller D.P."/>
            <person name="Anvari S."/>
            <person name="Polson S.W."/>
            <person name="Macdonald M."/>
            <person name="Mcdowell J.V."/>
        </authorList>
    </citation>
    <scope>NUCLEOTIDE SEQUENCE [LARGE SCALE GENOMIC DNA]</scope>
    <source>
        <strain evidence="11 12">ATCC 33150</strain>
    </source>
</reference>
<dbReference type="PANTHER" id="PTHR42713:SF3">
    <property type="entry name" value="TRANSCRIPTIONAL REGULATORY PROTEIN HPTR"/>
    <property type="match status" value="1"/>
</dbReference>
<dbReference type="RefSeq" id="WP_368848045.1">
    <property type="nucleotide sequence ID" value="NZ_CP194411.1"/>
</dbReference>
<protein>
    <submittedName>
        <fullName evidence="11">Response regulator</fullName>
    </submittedName>
</protein>
<dbReference type="SMART" id="SM00342">
    <property type="entry name" value="HTH_ARAC"/>
    <property type="match status" value="1"/>
</dbReference>
<organism evidence="11 12">
    <name type="scientific">Selenomonas sputigena</name>
    <dbReference type="NCBI Taxonomy" id="69823"/>
    <lineage>
        <taxon>Bacteria</taxon>
        <taxon>Bacillati</taxon>
        <taxon>Bacillota</taxon>
        <taxon>Negativicutes</taxon>
        <taxon>Selenomonadales</taxon>
        <taxon>Selenomonadaceae</taxon>
        <taxon>Selenomonas</taxon>
    </lineage>
</organism>
<dbReference type="SUPFAM" id="SSF52172">
    <property type="entry name" value="CheY-like"/>
    <property type="match status" value="1"/>
</dbReference>
<evidence type="ECO:0000256" key="2">
    <source>
        <dbReference type="ARBA" id="ARBA00022490"/>
    </source>
</evidence>
<dbReference type="CDD" id="cd17536">
    <property type="entry name" value="REC_YesN-like"/>
    <property type="match status" value="1"/>
</dbReference>
<name>A0ABV3X8A1_9FIRM</name>
<feature type="modified residue" description="4-aspartylphosphate" evidence="8">
    <location>
        <position position="54"/>
    </location>
</feature>
<dbReference type="Gene3D" id="3.40.50.2300">
    <property type="match status" value="1"/>
</dbReference>
<evidence type="ECO:0000313" key="12">
    <source>
        <dbReference type="Proteomes" id="UP001559623"/>
    </source>
</evidence>
<dbReference type="Proteomes" id="UP001559623">
    <property type="component" value="Unassembled WGS sequence"/>
</dbReference>
<feature type="domain" description="Response regulatory" evidence="10">
    <location>
        <begin position="2"/>
        <end position="119"/>
    </location>
</feature>
<evidence type="ECO:0000259" key="9">
    <source>
        <dbReference type="PROSITE" id="PS01124"/>
    </source>
</evidence>
<proteinExistence type="predicted"/>
<sequence>MKIVVVEDEIRSREGLIHLLEKLDPRYEVAGWAENGEEGLKLIRKHDPNLVITDIRMPVLDGIGMLQEMKREKCRAKIILLSAFAEFSYAQQAISLGVDEYLLKPITVNGLMDALDKVSSKMEDEEGALKQAPTSRLVQQALKLIDSSEGIVLPLKGISQKLKVTPEYLSAQFYRETGSHFSQYVKMKRLERAKRLLRNTRVTIADIAVRCGYQDARYFSRMFKRCTGMLPVEYRRRES</sequence>
<evidence type="ECO:0000256" key="8">
    <source>
        <dbReference type="PROSITE-ProRule" id="PRU00169"/>
    </source>
</evidence>
<dbReference type="InterPro" id="IPR011006">
    <property type="entry name" value="CheY-like_superfamily"/>
</dbReference>
<gene>
    <name evidence="11" type="ORF">QCO44_11980</name>
</gene>
<evidence type="ECO:0000256" key="1">
    <source>
        <dbReference type="ARBA" id="ARBA00004496"/>
    </source>
</evidence>
<evidence type="ECO:0000256" key="6">
    <source>
        <dbReference type="ARBA" id="ARBA00023125"/>
    </source>
</evidence>
<keyword evidence="2" id="KW-0963">Cytoplasm</keyword>
<dbReference type="PROSITE" id="PS50110">
    <property type="entry name" value="RESPONSE_REGULATORY"/>
    <property type="match status" value="1"/>
</dbReference>
<dbReference type="SUPFAM" id="SSF46689">
    <property type="entry name" value="Homeodomain-like"/>
    <property type="match status" value="1"/>
</dbReference>
<dbReference type="PROSITE" id="PS01124">
    <property type="entry name" value="HTH_ARAC_FAMILY_2"/>
    <property type="match status" value="1"/>
</dbReference>
<comment type="subcellular location">
    <subcellularLocation>
        <location evidence="1">Cytoplasm</location>
    </subcellularLocation>
</comment>
<feature type="domain" description="HTH araC/xylS-type" evidence="9">
    <location>
        <begin position="139"/>
        <end position="237"/>
    </location>
</feature>
<evidence type="ECO:0000256" key="4">
    <source>
        <dbReference type="ARBA" id="ARBA00023012"/>
    </source>
</evidence>
<dbReference type="InterPro" id="IPR001789">
    <property type="entry name" value="Sig_transdc_resp-reg_receiver"/>
</dbReference>
<keyword evidence="5" id="KW-0805">Transcription regulation</keyword>
<evidence type="ECO:0000256" key="5">
    <source>
        <dbReference type="ARBA" id="ARBA00023015"/>
    </source>
</evidence>
<dbReference type="PROSITE" id="PS00041">
    <property type="entry name" value="HTH_ARAC_FAMILY_1"/>
    <property type="match status" value="1"/>
</dbReference>
<keyword evidence="6" id="KW-0238">DNA-binding</keyword>
<dbReference type="InterPro" id="IPR018060">
    <property type="entry name" value="HTH_AraC"/>
</dbReference>
<keyword evidence="3 8" id="KW-0597">Phosphoprotein</keyword>
<dbReference type="Pfam" id="PF12833">
    <property type="entry name" value="HTH_18"/>
    <property type="match status" value="1"/>
</dbReference>
<comment type="caution">
    <text evidence="11">The sequence shown here is derived from an EMBL/GenBank/DDBJ whole genome shotgun (WGS) entry which is preliminary data.</text>
</comment>
<dbReference type="PANTHER" id="PTHR42713">
    <property type="entry name" value="HISTIDINE KINASE-RELATED"/>
    <property type="match status" value="1"/>
</dbReference>
<dbReference type="InterPro" id="IPR020449">
    <property type="entry name" value="Tscrpt_reg_AraC-type_HTH"/>
</dbReference>
<keyword evidence="7" id="KW-0804">Transcription</keyword>
<dbReference type="InterPro" id="IPR009057">
    <property type="entry name" value="Homeodomain-like_sf"/>
</dbReference>
<dbReference type="SMART" id="SM00448">
    <property type="entry name" value="REC"/>
    <property type="match status" value="1"/>
</dbReference>